<comment type="similarity">
    <text evidence="1">Belongs to the LysR transcriptional regulatory family.</text>
</comment>
<name>K6WX69_9ALTE</name>
<evidence type="ECO:0000256" key="2">
    <source>
        <dbReference type="ARBA" id="ARBA00023015"/>
    </source>
</evidence>
<dbReference type="PANTHER" id="PTHR30126">
    <property type="entry name" value="HTH-TYPE TRANSCRIPTIONAL REGULATOR"/>
    <property type="match status" value="1"/>
</dbReference>
<dbReference type="InterPro" id="IPR036388">
    <property type="entry name" value="WH-like_DNA-bd_sf"/>
</dbReference>
<evidence type="ECO:0000259" key="5">
    <source>
        <dbReference type="PROSITE" id="PS50931"/>
    </source>
</evidence>
<proteinExistence type="inferred from homology"/>
<dbReference type="Proteomes" id="UP000006334">
    <property type="component" value="Unassembled WGS sequence"/>
</dbReference>
<keyword evidence="4" id="KW-0804">Transcription</keyword>
<evidence type="ECO:0000313" key="6">
    <source>
        <dbReference type="EMBL" id="GAC13049.1"/>
    </source>
</evidence>
<dbReference type="SUPFAM" id="SSF46785">
    <property type="entry name" value="Winged helix' DNA-binding domain"/>
    <property type="match status" value="1"/>
</dbReference>
<keyword evidence="7" id="KW-1185">Reference proteome</keyword>
<dbReference type="PRINTS" id="PR00039">
    <property type="entry name" value="HTHLYSR"/>
</dbReference>
<dbReference type="RefSeq" id="WP_008842869.1">
    <property type="nucleotide sequence ID" value="NZ_BAEN01000014.1"/>
</dbReference>
<evidence type="ECO:0000313" key="7">
    <source>
        <dbReference type="Proteomes" id="UP000006334"/>
    </source>
</evidence>
<dbReference type="Pfam" id="PF03466">
    <property type="entry name" value="LysR_substrate"/>
    <property type="match status" value="1"/>
</dbReference>
<dbReference type="EMBL" id="BAEN01000014">
    <property type="protein sequence ID" value="GAC13049.1"/>
    <property type="molecule type" value="Genomic_DNA"/>
</dbReference>
<dbReference type="Gene3D" id="3.40.190.10">
    <property type="entry name" value="Periplasmic binding protein-like II"/>
    <property type="match status" value="2"/>
</dbReference>
<dbReference type="CDD" id="cd05466">
    <property type="entry name" value="PBP2_LTTR_substrate"/>
    <property type="match status" value="1"/>
</dbReference>
<dbReference type="GO" id="GO:0000976">
    <property type="term" value="F:transcription cis-regulatory region binding"/>
    <property type="evidence" value="ECO:0007669"/>
    <property type="project" value="TreeGrafter"/>
</dbReference>
<feature type="domain" description="HTH lysR-type" evidence="5">
    <location>
        <begin position="2"/>
        <end position="59"/>
    </location>
</feature>
<accession>K6WX69</accession>
<dbReference type="PANTHER" id="PTHR30126:SF99">
    <property type="entry name" value="TRANSCRIPTIONAL REGULATOR LYSR FAMILY"/>
    <property type="match status" value="1"/>
</dbReference>
<keyword evidence="3" id="KW-0238">DNA-binding</keyword>
<dbReference type="GO" id="GO:0003700">
    <property type="term" value="F:DNA-binding transcription factor activity"/>
    <property type="evidence" value="ECO:0007669"/>
    <property type="project" value="InterPro"/>
</dbReference>
<protein>
    <submittedName>
        <fullName evidence="6">Transcriptional regulator</fullName>
    </submittedName>
</protein>
<organism evidence="6 7">
    <name type="scientific">Aliiglaciecola lipolytica E3</name>
    <dbReference type="NCBI Taxonomy" id="1127673"/>
    <lineage>
        <taxon>Bacteria</taxon>
        <taxon>Pseudomonadati</taxon>
        <taxon>Pseudomonadota</taxon>
        <taxon>Gammaproteobacteria</taxon>
        <taxon>Alteromonadales</taxon>
        <taxon>Alteromonadaceae</taxon>
        <taxon>Aliiglaciecola</taxon>
    </lineage>
</organism>
<dbReference type="InterPro" id="IPR036390">
    <property type="entry name" value="WH_DNA-bd_sf"/>
</dbReference>
<evidence type="ECO:0000256" key="4">
    <source>
        <dbReference type="ARBA" id="ARBA00023163"/>
    </source>
</evidence>
<dbReference type="eggNOG" id="COG0583">
    <property type="taxonomic scope" value="Bacteria"/>
</dbReference>
<keyword evidence="2" id="KW-0805">Transcription regulation</keyword>
<dbReference type="Gene3D" id="1.10.10.10">
    <property type="entry name" value="Winged helix-like DNA-binding domain superfamily/Winged helix DNA-binding domain"/>
    <property type="match status" value="1"/>
</dbReference>
<dbReference type="InterPro" id="IPR005119">
    <property type="entry name" value="LysR_subst-bd"/>
</dbReference>
<gene>
    <name evidence="6" type="ORF">GLIP_0402</name>
</gene>
<dbReference type="STRING" id="1127673.GLIP_0402"/>
<reference evidence="6 7" key="1">
    <citation type="journal article" date="2017" name="Antonie Van Leeuwenhoek">
        <title>Rhizobium rhizosphaerae sp. nov., a novel species isolated from rice rhizosphere.</title>
        <authorList>
            <person name="Zhao J.J."/>
            <person name="Zhang J."/>
            <person name="Zhang R.J."/>
            <person name="Zhang C.W."/>
            <person name="Yin H.Q."/>
            <person name="Zhang X.X."/>
        </authorList>
    </citation>
    <scope>NUCLEOTIDE SEQUENCE [LARGE SCALE GENOMIC DNA]</scope>
    <source>
        <strain evidence="6 7">E3</strain>
    </source>
</reference>
<evidence type="ECO:0000256" key="3">
    <source>
        <dbReference type="ARBA" id="ARBA00023125"/>
    </source>
</evidence>
<dbReference type="InterPro" id="IPR000847">
    <property type="entry name" value="LysR_HTH_N"/>
</dbReference>
<dbReference type="SUPFAM" id="SSF53850">
    <property type="entry name" value="Periplasmic binding protein-like II"/>
    <property type="match status" value="1"/>
</dbReference>
<dbReference type="OrthoDB" id="5289754at2"/>
<dbReference type="Pfam" id="PF00126">
    <property type="entry name" value="HTH_1"/>
    <property type="match status" value="1"/>
</dbReference>
<sequence>MLNPIWLNTFKTLIETRHFTRTAEILHMTQPGVSQHIQKLEEACGYSLIKRQNKTFDLTLQGELLHKYVIKMQRQEAEFMETLNANDKTSGDCFISCSGSLATLLFSDFIALQCQYPNLVVHLEAAPNNRILQQILNGESDLGIVTQRPDSLLFSDEIIGQEELVMVFPSSTTITNTNLVTTMMSLGLIRHPDIDHYLRLYLAHCEQQVLTNFDVRKIKTKGYVNQIQQILLPVSKGLGFTVLPRSTVESYATPEQLHIFDMSHVVAETLYLVTKHKRELPARFELIKSKIKHVLN</sequence>
<dbReference type="AlphaFoldDB" id="K6WX69"/>
<dbReference type="PROSITE" id="PS50931">
    <property type="entry name" value="HTH_LYSR"/>
    <property type="match status" value="1"/>
</dbReference>
<evidence type="ECO:0000256" key="1">
    <source>
        <dbReference type="ARBA" id="ARBA00009437"/>
    </source>
</evidence>
<comment type="caution">
    <text evidence="6">The sequence shown here is derived from an EMBL/GenBank/DDBJ whole genome shotgun (WGS) entry which is preliminary data.</text>
</comment>